<evidence type="ECO:0000256" key="3">
    <source>
        <dbReference type="ARBA" id="ARBA00010231"/>
    </source>
</evidence>
<dbReference type="PIRSF" id="PIRSF016408">
    <property type="entry name" value="PAGM"/>
    <property type="match status" value="1"/>
</dbReference>
<dbReference type="CDD" id="cd03086">
    <property type="entry name" value="PGM3"/>
    <property type="match status" value="1"/>
</dbReference>
<feature type="domain" description="Alpha-D-phosphohexomutase alpha/beta/alpha" evidence="16">
    <location>
        <begin position="119"/>
        <end position="178"/>
    </location>
</feature>
<dbReference type="GO" id="GO:0005975">
    <property type="term" value="P:carbohydrate metabolic process"/>
    <property type="evidence" value="ECO:0007669"/>
    <property type="project" value="InterPro"/>
</dbReference>
<dbReference type="InterPro" id="IPR016657">
    <property type="entry name" value="PAGM"/>
</dbReference>
<evidence type="ECO:0000256" key="7">
    <source>
        <dbReference type="ARBA" id="ARBA00022842"/>
    </source>
</evidence>
<dbReference type="GO" id="GO:0004610">
    <property type="term" value="F:phosphoacetylglucosamine mutase activity"/>
    <property type="evidence" value="ECO:0007669"/>
    <property type="project" value="UniProtKB-EC"/>
</dbReference>
<comment type="catalytic activity">
    <reaction evidence="1">
        <text>N-acetyl-alpha-D-glucosamine 1-phosphate = N-acetyl-D-glucosamine 6-phosphate</text>
        <dbReference type="Rhea" id="RHEA:23804"/>
        <dbReference type="ChEBI" id="CHEBI:57513"/>
        <dbReference type="ChEBI" id="CHEBI:57776"/>
        <dbReference type="EC" id="5.4.2.3"/>
    </reaction>
</comment>
<dbReference type="EC" id="5.4.2.3" evidence="4"/>
<dbReference type="InterPro" id="IPR016055">
    <property type="entry name" value="A-D-PHexomutase_a/b/a-I/II/III"/>
</dbReference>
<keyword evidence="6 15" id="KW-0479">Metal-binding</keyword>
<proteinExistence type="inferred from homology"/>
<dbReference type="GO" id="GO:0006048">
    <property type="term" value="P:UDP-N-acetylglucosamine biosynthetic process"/>
    <property type="evidence" value="ECO:0007669"/>
    <property type="project" value="TreeGrafter"/>
</dbReference>
<dbReference type="FunFam" id="3.40.120.10:FF:000023">
    <property type="entry name" value="Phosphoacetylglucosamine mutase"/>
    <property type="match status" value="1"/>
</dbReference>
<keyword evidence="5" id="KW-0597">Phosphoprotein</keyword>
<dbReference type="Pfam" id="PF21404">
    <property type="entry name" value="AMG1_III"/>
    <property type="match status" value="1"/>
</dbReference>
<evidence type="ECO:0000256" key="10">
    <source>
        <dbReference type="ARBA" id="ARBA00023316"/>
    </source>
</evidence>
<organism evidence="19 20">
    <name type="scientific">Funneliformis caledonium</name>
    <dbReference type="NCBI Taxonomy" id="1117310"/>
    <lineage>
        <taxon>Eukaryota</taxon>
        <taxon>Fungi</taxon>
        <taxon>Fungi incertae sedis</taxon>
        <taxon>Mucoromycota</taxon>
        <taxon>Glomeromycotina</taxon>
        <taxon>Glomeromycetes</taxon>
        <taxon>Glomerales</taxon>
        <taxon>Glomeraceae</taxon>
        <taxon>Funneliformis</taxon>
    </lineage>
</organism>
<evidence type="ECO:0000256" key="2">
    <source>
        <dbReference type="ARBA" id="ARBA00004865"/>
    </source>
</evidence>
<feature type="binding site" evidence="15">
    <location>
        <position position="288"/>
    </location>
    <ligand>
        <name>Mg(2+)</name>
        <dbReference type="ChEBI" id="CHEBI:18420"/>
    </ligand>
</feature>
<feature type="binding site" evidence="15">
    <location>
        <position position="286"/>
    </location>
    <ligand>
        <name>Mg(2+)</name>
        <dbReference type="ChEBI" id="CHEBI:18420"/>
    </ligand>
</feature>
<evidence type="ECO:0000256" key="9">
    <source>
        <dbReference type="ARBA" id="ARBA00023277"/>
    </source>
</evidence>
<dbReference type="InterPro" id="IPR036900">
    <property type="entry name" value="A-D-PHexomutase_C_sf"/>
</dbReference>
<dbReference type="OrthoDB" id="1928at2759"/>
<dbReference type="Pfam" id="PF02878">
    <property type="entry name" value="PGM_PMM_I"/>
    <property type="match status" value="2"/>
</dbReference>
<dbReference type="SUPFAM" id="SSF53738">
    <property type="entry name" value="Phosphoglucomutase, first 3 domains"/>
    <property type="match status" value="3"/>
</dbReference>
<evidence type="ECO:0000256" key="11">
    <source>
        <dbReference type="ARBA" id="ARBA00031926"/>
    </source>
</evidence>
<reference evidence="19" key="1">
    <citation type="submission" date="2021-06" db="EMBL/GenBank/DDBJ databases">
        <authorList>
            <person name="Kallberg Y."/>
            <person name="Tangrot J."/>
            <person name="Rosling A."/>
        </authorList>
    </citation>
    <scope>NUCLEOTIDE SEQUENCE</scope>
    <source>
        <strain evidence="19">UK204</strain>
    </source>
</reference>
<evidence type="ECO:0000256" key="6">
    <source>
        <dbReference type="ARBA" id="ARBA00022723"/>
    </source>
</evidence>
<keyword evidence="8" id="KW-0413">Isomerase</keyword>
<evidence type="ECO:0000259" key="16">
    <source>
        <dbReference type="Pfam" id="PF02878"/>
    </source>
</evidence>
<dbReference type="PANTHER" id="PTHR45955:SF1">
    <property type="entry name" value="PHOSPHOACETYLGLUCOSAMINE MUTASE"/>
    <property type="match status" value="1"/>
</dbReference>
<dbReference type="EMBL" id="CAJVPQ010013159">
    <property type="protein sequence ID" value="CAG8734711.1"/>
    <property type="molecule type" value="Genomic_DNA"/>
</dbReference>
<evidence type="ECO:0000313" key="20">
    <source>
        <dbReference type="Proteomes" id="UP000789570"/>
    </source>
</evidence>
<dbReference type="Gene3D" id="3.40.120.10">
    <property type="entry name" value="Alpha-D-Glucose-1,6-Bisphosphate, subunit A, domain 3"/>
    <property type="match status" value="2"/>
</dbReference>
<dbReference type="SUPFAM" id="SSF55957">
    <property type="entry name" value="Phosphoglucomutase, C-terminal domain"/>
    <property type="match status" value="1"/>
</dbReference>
<comment type="caution">
    <text evidence="19">The sequence shown here is derived from an EMBL/GenBank/DDBJ whole genome shotgun (WGS) entry which is preliminary data.</text>
</comment>
<evidence type="ECO:0000313" key="19">
    <source>
        <dbReference type="EMBL" id="CAG8734711.1"/>
    </source>
</evidence>
<gene>
    <name evidence="19" type="ORF">FCALED_LOCUS15222</name>
</gene>
<feature type="domain" description="Alpha-D-phosphohexomutase alpha/beta/alpha" evidence="16">
    <location>
        <begin position="61"/>
        <end position="91"/>
    </location>
</feature>
<evidence type="ECO:0000256" key="15">
    <source>
        <dbReference type="PIRSR" id="PIRSR016408-3"/>
    </source>
</evidence>
<comment type="cofactor">
    <cofactor evidence="15">
        <name>Mg(2+)</name>
        <dbReference type="ChEBI" id="CHEBI:18420"/>
    </cofactor>
    <text evidence="15">Binds 1 Mg(2+) ion per subunit.</text>
</comment>
<evidence type="ECO:0000259" key="18">
    <source>
        <dbReference type="Pfam" id="PF21405"/>
    </source>
</evidence>
<dbReference type="InterPro" id="IPR016066">
    <property type="entry name" value="A-D-PHexomutase_CS"/>
</dbReference>
<keyword evidence="9" id="KW-0119">Carbohydrate metabolism</keyword>
<dbReference type="PROSITE" id="PS00710">
    <property type="entry name" value="PGM_PMM"/>
    <property type="match status" value="1"/>
</dbReference>
<name>A0A9N9IG62_9GLOM</name>
<sequence>MSDSINYDQIKEAAAHHPKPQNLNYTYGTAGFRMKADLLDSVIFRVGILAVLRSKKLDSKTIGVMITASHNPEQDNGVKLVDPYGEMLEQSWEGYATRLANAQSVDDLVVIIKQIISQNDIDESKPATVVYARDTRPSGPALVDALVDGLKVLNANVIDFDVSTTPQLHYVTRCYNTQGTEDDYGVPSEDGYYKKLATAFRKIVVGRPRLAPFYVDAANGVGAPKIEKLAQHIGSDIIEIMLINDDVTTRGKLNYKCGADFVKTEQGLPAGCSIKHGDRAASLDGDADRIVFYYIDEDGTFRLLDGDKIAGLAGGFIIDLVKTAGLEGINVGVVQTAYANGSSTMYLKNVLASVKHLHHEAEKYDVGVYFEANGHGTVLFSPKALKTIRSSKGQTAEQENAIEKLRALTELINQTVGDALSDLLLVDAILTNRQWTLKQWDQAYTDLPNRLVKVVVENRHIFKTIDAERQLVEPAGLQAQIDELVSKYKNGTEDVVRVYAEAASREECDELAYKVAGLVYDQAGGTG</sequence>
<dbReference type="FunFam" id="3.30.310.50:FF:000003">
    <property type="entry name" value="Phosphoacetylglucosamine mutase"/>
    <property type="match status" value="1"/>
</dbReference>
<feature type="binding site" evidence="15">
    <location>
        <position position="284"/>
    </location>
    <ligand>
        <name>Mg(2+)</name>
        <dbReference type="ChEBI" id="CHEBI:18420"/>
    </ligand>
</feature>
<evidence type="ECO:0000256" key="12">
    <source>
        <dbReference type="ARBA" id="ARBA00032065"/>
    </source>
</evidence>
<dbReference type="Proteomes" id="UP000789570">
    <property type="component" value="Unassembled WGS sequence"/>
</dbReference>
<protein>
    <recommendedName>
        <fullName evidence="4">phosphoacetylglucosamine mutase</fullName>
        <ecNumber evidence="4">5.4.2.3</ecNumber>
    </recommendedName>
    <alternativeName>
        <fullName evidence="12">Acetylglucosamine phosphomutase</fullName>
    </alternativeName>
    <alternativeName>
        <fullName evidence="11">N-acetylglucosamine-phosphate mutase</fullName>
    </alternativeName>
</protein>
<keyword evidence="20" id="KW-1185">Reference proteome</keyword>
<dbReference type="PANTHER" id="PTHR45955">
    <property type="entry name" value="PHOSPHOACETYLGLUCOSAMINE MUTASE"/>
    <property type="match status" value="1"/>
</dbReference>
<evidence type="ECO:0000256" key="5">
    <source>
        <dbReference type="ARBA" id="ARBA00022553"/>
    </source>
</evidence>
<comment type="pathway">
    <text evidence="2">Nucleotide-sugar biosynthesis; UDP-N-acetyl-alpha-D-glucosamine biosynthesis; N-acetyl-alpha-D-glucosamine 1-phosphate from alpha-D-glucosamine 6-phosphate (route I): step 2/2.</text>
</comment>
<evidence type="ECO:0000256" key="8">
    <source>
        <dbReference type="ARBA" id="ARBA00023235"/>
    </source>
</evidence>
<keyword evidence="7 15" id="KW-0460">Magnesium</keyword>
<comment type="similarity">
    <text evidence="3">Belongs to the phosphohexose mutase family.</text>
</comment>
<dbReference type="GO" id="GO:0000287">
    <property type="term" value="F:magnesium ion binding"/>
    <property type="evidence" value="ECO:0007669"/>
    <property type="project" value="InterPro"/>
</dbReference>
<dbReference type="AlphaFoldDB" id="A0A9N9IG62"/>
<dbReference type="GO" id="GO:0071555">
    <property type="term" value="P:cell wall organization"/>
    <property type="evidence" value="ECO:0007669"/>
    <property type="project" value="UniProtKB-KW"/>
</dbReference>
<feature type="active site" description="Phosphoserine intermediate" evidence="14">
    <location>
        <position position="69"/>
    </location>
</feature>
<evidence type="ECO:0000256" key="13">
    <source>
        <dbReference type="ARBA" id="ARBA00059527"/>
    </source>
</evidence>
<dbReference type="Pfam" id="PF21405">
    <property type="entry name" value="AMG1_II"/>
    <property type="match status" value="1"/>
</dbReference>
<keyword evidence="10" id="KW-0961">Cell wall biogenesis/degradation</keyword>
<dbReference type="InterPro" id="IPR049022">
    <property type="entry name" value="AMG1_III"/>
</dbReference>
<accession>A0A9N9IG62</accession>
<dbReference type="InterPro" id="IPR005844">
    <property type="entry name" value="A-D-PHexomutase_a/b/a-I"/>
</dbReference>
<dbReference type="FunFam" id="3.40.120.10:FF:000013">
    <property type="entry name" value="Phosphoacetylglucosamine mutase"/>
    <property type="match status" value="1"/>
</dbReference>
<evidence type="ECO:0000259" key="17">
    <source>
        <dbReference type="Pfam" id="PF21404"/>
    </source>
</evidence>
<feature type="domain" description="Phosphoacetylglucosamine mutase AMG1" evidence="18">
    <location>
        <begin position="189"/>
        <end position="291"/>
    </location>
</feature>
<feature type="domain" description="Phosphoacetylglucosamine mutase AMG1" evidence="17">
    <location>
        <begin position="305"/>
        <end position="435"/>
    </location>
</feature>
<evidence type="ECO:0000256" key="1">
    <source>
        <dbReference type="ARBA" id="ARBA00000558"/>
    </source>
</evidence>
<dbReference type="InterPro" id="IPR049023">
    <property type="entry name" value="AMG1_II"/>
</dbReference>
<evidence type="ECO:0000256" key="4">
    <source>
        <dbReference type="ARBA" id="ARBA00012731"/>
    </source>
</evidence>
<comment type="function">
    <text evidence="13">Catalyzes the conversion of GlcNAc-6-P into GlcNAc-1-P during the synthesis of uridine diphosphate/UDP-GlcNAc, which is a biosynthetic precursor of chitin and also supplies the amino sugars for N-linked oligosaccharides of glycoproteins.</text>
</comment>
<feature type="non-terminal residue" evidence="19">
    <location>
        <position position="527"/>
    </location>
</feature>
<feature type="binding site" description="via phosphate group" evidence="15">
    <location>
        <position position="69"/>
    </location>
    <ligand>
        <name>Mg(2+)</name>
        <dbReference type="ChEBI" id="CHEBI:18420"/>
    </ligand>
</feature>
<evidence type="ECO:0000256" key="14">
    <source>
        <dbReference type="PIRSR" id="PIRSR016408-1"/>
    </source>
</evidence>
<dbReference type="Gene3D" id="3.30.310.50">
    <property type="entry name" value="Alpha-D-phosphohexomutase, C-terminal domain"/>
    <property type="match status" value="1"/>
</dbReference>